<feature type="compositionally biased region" description="Basic and acidic residues" evidence="1">
    <location>
        <begin position="16"/>
        <end position="25"/>
    </location>
</feature>
<feature type="non-terminal residue" evidence="2">
    <location>
        <position position="1"/>
    </location>
</feature>
<evidence type="ECO:0000313" key="2">
    <source>
        <dbReference type="EMBL" id="CAA9419118.1"/>
    </source>
</evidence>
<proteinExistence type="predicted"/>
<gene>
    <name evidence="2" type="ORF">AVDCRST_MAG55-1862</name>
</gene>
<name>A0A6J4PQH0_9ACTN</name>
<feature type="region of interest" description="Disordered" evidence="1">
    <location>
        <begin position="1"/>
        <end position="42"/>
    </location>
</feature>
<feature type="non-terminal residue" evidence="2">
    <location>
        <position position="42"/>
    </location>
</feature>
<sequence>EAGVPGAHFAGRRRTREVGVRELRGPRRHRAAGDGRLAAGGL</sequence>
<evidence type="ECO:0000256" key="1">
    <source>
        <dbReference type="SAM" id="MobiDB-lite"/>
    </source>
</evidence>
<reference evidence="2" key="1">
    <citation type="submission" date="2020-02" db="EMBL/GenBank/DDBJ databases">
        <authorList>
            <person name="Meier V. D."/>
        </authorList>
    </citation>
    <scope>NUCLEOTIDE SEQUENCE</scope>
    <source>
        <strain evidence="2">AVDCRST_MAG55</strain>
    </source>
</reference>
<dbReference type="EMBL" id="CADCUZ010000082">
    <property type="protein sequence ID" value="CAA9419118.1"/>
    <property type="molecule type" value="Genomic_DNA"/>
</dbReference>
<protein>
    <submittedName>
        <fullName evidence="2">Uncharacterized protein</fullName>
    </submittedName>
</protein>
<accession>A0A6J4PQH0</accession>
<dbReference type="AlphaFoldDB" id="A0A6J4PQH0"/>
<organism evidence="2">
    <name type="scientific">uncultured Rubrobacteraceae bacterium</name>
    <dbReference type="NCBI Taxonomy" id="349277"/>
    <lineage>
        <taxon>Bacteria</taxon>
        <taxon>Bacillati</taxon>
        <taxon>Actinomycetota</taxon>
        <taxon>Rubrobacteria</taxon>
        <taxon>Rubrobacterales</taxon>
        <taxon>Rubrobacteraceae</taxon>
        <taxon>environmental samples</taxon>
    </lineage>
</organism>